<protein>
    <submittedName>
        <fullName evidence="3">Tetratricopeptide repeat protein</fullName>
    </submittedName>
</protein>
<feature type="region of interest" description="Disordered" evidence="1">
    <location>
        <begin position="381"/>
        <end position="412"/>
    </location>
</feature>
<dbReference type="SUPFAM" id="SSF81901">
    <property type="entry name" value="HCP-like"/>
    <property type="match status" value="1"/>
</dbReference>
<keyword evidence="4" id="KW-1185">Reference proteome</keyword>
<dbReference type="Proteomes" id="UP000251993">
    <property type="component" value="Chromosome"/>
</dbReference>
<feature type="compositionally biased region" description="Basic and acidic residues" evidence="1">
    <location>
        <begin position="402"/>
        <end position="412"/>
    </location>
</feature>
<proteinExistence type="predicted"/>
<dbReference type="KEGG" id="run:DR864_17905"/>
<dbReference type="EMBL" id="CP030850">
    <property type="protein sequence ID" value="AXE19481.1"/>
    <property type="molecule type" value="Genomic_DNA"/>
</dbReference>
<dbReference type="Gene3D" id="1.25.40.10">
    <property type="entry name" value="Tetratricopeptide repeat domain"/>
    <property type="match status" value="1"/>
</dbReference>
<feature type="signal peptide" evidence="2">
    <location>
        <begin position="1"/>
        <end position="26"/>
    </location>
</feature>
<dbReference type="InterPro" id="IPR011990">
    <property type="entry name" value="TPR-like_helical_dom_sf"/>
</dbReference>
<organism evidence="3 4">
    <name type="scientific">Runella rosea</name>
    <dbReference type="NCBI Taxonomy" id="2259595"/>
    <lineage>
        <taxon>Bacteria</taxon>
        <taxon>Pseudomonadati</taxon>
        <taxon>Bacteroidota</taxon>
        <taxon>Cytophagia</taxon>
        <taxon>Cytophagales</taxon>
        <taxon>Spirosomataceae</taxon>
        <taxon>Runella</taxon>
    </lineage>
</organism>
<gene>
    <name evidence="3" type="ORF">DR864_17905</name>
</gene>
<feature type="compositionally biased region" description="Basic and acidic residues" evidence="1">
    <location>
        <begin position="381"/>
        <end position="394"/>
    </location>
</feature>
<accession>A0A344TLG0</accession>
<dbReference type="AlphaFoldDB" id="A0A344TLG0"/>
<evidence type="ECO:0000313" key="4">
    <source>
        <dbReference type="Proteomes" id="UP000251993"/>
    </source>
</evidence>
<dbReference type="RefSeq" id="WP_114068253.1">
    <property type="nucleotide sequence ID" value="NZ_CP030850.1"/>
</dbReference>
<name>A0A344TLG0_9BACT</name>
<reference evidence="3 4" key="1">
    <citation type="submission" date="2018-07" db="EMBL/GenBank/DDBJ databases">
        <title>Genome sequencing of Runella.</title>
        <authorList>
            <person name="Baek M.-G."/>
            <person name="Yi H."/>
        </authorList>
    </citation>
    <scope>NUCLEOTIDE SEQUENCE [LARGE SCALE GENOMIC DNA]</scope>
    <source>
        <strain evidence="3 4">HYN0085</strain>
    </source>
</reference>
<evidence type="ECO:0000313" key="3">
    <source>
        <dbReference type="EMBL" id="AXE19481.1"/>
    </source>
</evidence>
<evidence type="ECO:0000256" key="1">
    <source>
        <dbReference type="SAM" id="MobiDB-lite"/>
    </source>
</evidence>
<feature type="chain" id="PRO_5016641922" evidence="2">
    <location>
        <begin position="27"/>
        <end position="412"/>
    </location>
</feature>
<dbReference type="OrthoDB" id="9813254at2"/>
<evidence type="ECO:0000256" key="2">
    <source>
        <dbReference type="SAM" id="SignalP"/>
    </source>
</evidence>
<sequence>MKKNSLKYWIFGFTCIFIVVMKPAQAQLYASADFDSKYEMLLSNPGVQIEATEAINKLYNFKFAEADAEFRWLRYRYPNHPMPYFLMGLAEWWKIVPNTDDTRYDDRCIALMDTCITLAEKLYDIRENKIEPSFFLAAAYAFKGRIHSERKHWSRATFAGKNALKYLERCKGQSEISPELLFGDGLFNYFAEWIPDNYPLLKPVLWLFPKGNKQTGIQQLEKVGNNAFYTRTEARYFLLQIYGYENQYAKSYDLAKYSWETYPDNPYFERYYLRSAFVRGNSDEAEKIANSILGKIDAGKTGYEAVSGRNAAYVLAYYANNYHRDLSKAKLYYQKTLDYSTQAKAFTSGYYLASLVGLGRIAEKEKNYDAAREYYKTAVDRGEKKSTQVKEAKDALSNLNKVRREERRKQRN</sequence>
<keyword evidence="2" id="KW-0732">Signal</keyword>